<feature type="repeat" description="ANK" evidence="3">
    <location>
        <begin position="71"/>
        <end position="103"/>
    </location>
</feature>
<feature type="region of interest" description="Disordered" evidence="4">
    <location>
        <begin position="389"/>
        <end position="449"/>
    </location>
</feature>
<sequence length="604" mass="67302">MPHAVKALCRAARQGDVARTELILEQFPETLNERNPDGRTALIVAVRHGQLAIVELLLRRGAKVNRASHRSGATPVWHCAWKGEEAILRLLLKHGADPSTEATDCGTPLMVASQYGHLECARVLLDQGPCAAKRVAPQAASDASSARKPPAQARAAPASRPHPPRTVDIDYAQSNYKCTALWWACRSDREDVVRLLLSRGADFTRRDWKGRTPLEIALAKNHPGCVLAVQEAYRALALFKYRTLHDAEQCLRRLPLSRTRGSTLQTRVSCVPACLRARLFRPPRRTQYEDLMEQCEQQELQLFMQHMQHRPHRPEQPPTGKEEDQPQNAGEVQVETRRDSDPKGVDRGEHPQEKKEGMTWGGAGGEGGGSGFPWVDVKALRQDRRIVGGRELVEDQGSGLRRRSHSDAEGRDSMERMPRSWRPERGKKRSRRAVDGQHQARGHHAYGLTSDEVARFEENLGEHNVAIGNSSALLVSSHPAPYSSCPFTSSPSSSSSCSSSSSSSSSSVHDVSSSSLGDATPSDLAYRNQAVRKRGVSWKEKRQQGLQNRRGKRKRGLSIPTAESRVERGRHERAFVEEITIMVSKFVLEDMPEQLFIELMALMR</sequence>
<dbReference type="Proteomes" id="UP000355283">
    <property type="component" value="Unassembled WGS sequence"/>
</dbReference>
<evidence type="ECO:0000256" key="2">
    <source>
        <dbReference type="ARBA" id="ARBA00023043"/>
    </source>
</evidence>
<dbReference type="InterPro" id="IPR036770">
    <property type="entry name" value="Ankyrin_rpt-contain_sf"/>
</dbReference>
<keyword evidence="6" id="KW-1185">Reference proteome</keyword>
<reference evidence="5 6" key="1">
    <citation type="submission" date="2019-01" db="EMBL/GenBank/DDBJ databases">
        <title>Nuclear Genome Assembly of the Microalgal Biofuel strain Nannochloropsis salina CCMP1776.</title>
        <authorList>
            <person name="Hovde B."/>
        </authorList>
    </citation>
    <scope>NUCLEOTIDE SEQUENCE [LARGE SCALE GENOMIC DNA]</scope>
    <source>
        <strain evidence="5 6">CCMP1776</strain>
    </source>
</reference>
<feature type="repeat" description="ANK" evidence="3">
    <location>
        <begin position="37"/>
        <end position="69"/>
    </location>
</feature>
<evidence type="ECO:0000256" key="4">
    <source>
        <dbReference type="SAM" id="MobiDB-lite"/>
    </source>
</evidence>
<evidence type="ECO:0000256" key="1">
    <source>
        <dbReference type="ARBA" id="ARBA00022737"/>
    </source>
</evidence>
<dbReference type="PANTHER" id="PTHR24173:SF74">
    <property type="entry name" value="ANKYRIN REPEAT DOMAIN-CONTAINING PROTEIN 16"/>
    <property type="match status" value="1"/>
</dbReference>
<dbReference type="PROSITE" id="PS50088">
    <property type="entry name" value="ANK_REPEAT"/>
    <property type="match status" value="3"/>
</dbReference>
<name>A0A4D9D4A3_9STRA</name>
<keyword evidence="2 3" id="KW-0040">ANK repeat</keyword>
<dbReference type="PROSITE" id="PS50297">
    <property type="entry name" value="ANK_REP_REGION"/>
    <property type="match status" value="1"/>
</dbReference>
<feature type="region of interest" description="Disordered" evidence="4">
    <location>
        <begin position="136"/>
        <end position="166"/>
    </location>
</feature>
<dbReference type="AlphaFoldDB" id="A0A4D9D4A3"/>
<feature type="region of interest" description="Disordered" evidence="4">
    <location>
        <begin position="480"/>
        <end position="567"/>
    </location>
</feature>
<dbReference type="InterPro" id="IPR002110">
    <property type="entry name" value="Ankyrin_rpt"/>
</dbReference>
<evidence type="ECO:0000256" key="3">
    <source>
        <dbReference type="PROSITE-ProRule" id="PRU00023"/>
    </source>
</evidence>
<dbReference type="PANTHER" id="PTHR24173">
    <property type="entry name" value="ANKYRIN REPEAT CONTAINING"/>
    <property type="match status" value="1"/>
</dbReference>
<organism evidence="5 6">
    <name type="scientific">Nannochloropsis salina CCMP1776</name>
    <dbReference type="NCBI Taxonomy" id="1027361"/>
    <lineage>
        <taxon>Eukaryota</taxon>
        <taxon>Sar</taxon>
        <taxon>Stramenopiles</taxon>
        <taxon>Ochrophyta</taxon>
        <taxon>Eustigmatophyceae</taxon>
        <taxon>Eustigmatales</taxon>
        <taxon>Monodopsidaceae</taxon>
        <taxon>Microchloropsis</taxon>
        <taxon>Microchloropsis salina</taxon>
    </lineage>
</organism>
<gene>
    <name evidence="5" type="ORF">NSK_002434</name>
</gene>
<protein>
    <submittedName>
        <fullName evidence="5">Uncharacterized protein</fullName>
    </submittedName>
</protein>
<feature type="compositionally biased region" description="Basic and acidic residues" evidence="4">
    <location>
        <begin position="334"/>
        <end position="357"/>
    </location>
</feature>
<dbReference type="Gene3D" id="1.25.40.20">
    <property type="entry name" value="Ankyrin repeat-containing domain"/>
    <property type="match status" value="2"/>
</dbReference>
<proteinExistence type="predicted"/>
<keyword evidence="1" id="KW-0677">Repeat</keyword>
<dbReference type="SUPFAM" id="SSF48403">
    <property type="entry name" value="Ankyrin repeat"/>
    <property type="match status" value="1"/>
</dbReference>
<feature type="compositionally biased region" description="Low complexity" evidence="4">
    <location>
        <begin position="483"/>
        <end position="515"/>
    </location>
</feature>
<evidence type="ECO:0000313" key="5">
    <source>
        <dbReference type="EMBL" id="TFJ86226.1"/>
    </source>
</evidence>
<dbReference type="Pfam" id="PF00023">
    <property type="entry name" value="Ank"/>
    <property type="match status" value="1"/>
</dbReference>
<dbReference type="SMART" id="SM00248">
    <property type="entry name" value="ANK"/>
    <property type="match status" value="5"/>
</dbReference>
<evidence type="ECO:0000313" key="6">
    <source>
        <dbReference type="Proteomes" id="UP000355283"/>
    </source>
</evidence>
<dbReference type="EMBL" id="SDOX01000009">
    <property type="protein sequence ID" value="TFJ86226.1"/>
    <property type="molecule type" value="Genomic_DNA"/>
</dbReference>
<dbReference type="Pfam" id="PF12796">
    <property type="entry name" value="Ank_2"/>
    <property type="match status" value="2"/>
</dbReference>
<feature type="compositionally biased region" description="Gly residues" evidence="4">
    <location>
        <begin position="359"/>
        <end position="371"/>
    </location>
</feature>
<feature type="repeat" description="ANK" evidence="3">
    <location>
        <begin position="176"/>
        <end position="208"/>
    </location>
</feature>
<feature type="compositionally biased region" description="Low complexity" evidence="4">
    <location>
        <begin position="143"/>
        <end position="159"/>
    </location>
</feature>
<comment type="caution">
    <text evidence="5">The sequence shown here is derived from an EMBL/GenBank/DDBJ whole genome shotgun (WGS) entry which is preliminary data.</text>
</comment>
<dbReference type="OrthoDB" id="341259at2759"/>
<feature type="compositionally biased region" description="Basic and acidic residues" evidence="4">
    <location>
        <begin position="405"/>
        <end position="424"/>
    </location>
</feature>
<accession>A0A4D9D4A3</accession>
<feature type="region of interest" description="Disordered" evidence="4">
    <location>
        <begin position="307"/>
        <end position="374"/>
    </location>
</feature>